<accession>A0A0K2UVJ7</accession>
<sequence>MDEFEWIWNWNKFYSNNMKCFPIYFA</sequence>
<proteinExistence type="predicted"/>
<dbReference type="AlphaFoldDB" id="A0A0K2UVJ7"/>
<evidence type="ECO:0000313" key="1">
    <source>
        <dbReference type="EMBL" id="CDW42095.1"/>
    </source>
</evidence>
<dbReference type="EMBL" id="HACA01024734">
    <property type="protein sequence ID" value="CDW42095.1"/>
    <property type="molecule type" value="Transcribed_RNA"/>
</dbReference>
<protein>
    <submittedName>
        <fullName evidence="1">Uncharacterized protein</fullName>
    </submittedName>
</protein>
<reference evidence="1" key="1">
    <citation type="submission" date="2014-05" db="EMBL/GenBank/DDBJ databases">
        <authorList>
            <person name="Chronopoulou M."/>
        </authorList>
    </citation>
    <scope>NUCLEOTIDE SEQUENCE</scope>
    <source>
        <tissue evidence="1">Whole organism</tissue>
    </source>
</reference>
<name>A0A0K2UVJ7_LEPSM</name>
<organism evidence="1">
    <name type="scientific">Lepeophtheirus salmonis</name>
    <name type="common">Salmon louse</name>
    <name type="synonym">Caligus salmonis</name>
    <dbReference type="NCBI Taxonomy" id="72036"/>
    <lineage>
        <taxon>Eukaryota</taxon>
        <taxon>Metazoa</taxon>
        <taxon>Ecdysozoa</taxon>
        <taxon>Arthropoda</taxon>
        <taxon>Crustacea</taxon>
        <taxon>Multicrustacea</taxon>
        <taxon>Hexanauplia</taxon>
        <taxon>Copepoda</taxon>
        <taxon>Siphonostomatoida</taxon>
        <taxon>Caligidae</taxon>
        <taxon>Lepeophtheirus</taxon>
    </lineage>
</organism>